<name>A0ACB9KTG8_BAUVA</name>
<dbReference type="Proteomes" id="UP000828941">
    <property type="component" value="Chromosome 13"/>
</dbReference>
<organism evidence="1 2">
    <name type="scientific">Bauhinia variegata</name>
    <name type="common">Purple orchid tree</name>
    <name type="synonym">Phanera variegata</name>
    <dbReference type="NCBI Taxonomy" id="167791"/>
    <lineage>
        <taxon>Eukaryota</taxon>
        <taxon>Viridiplantae</taxon>
        <taxon>Streptophyta</taxon>
        <taxon>Embryophyta</taxon>
        <taxon>Tracheophyta</taxon>
        <taxon>Spermatophyta</taxon>
        <taxon>Magnoliopsida</taxon>
        <taxon>eudicotyledons</taxon>
        <taxon>Gunneridae</taxon>
        <taxon>Pentapetalae</taxon>
        <taxon>rosids</taxon>
        <taxon>fabids</taxon>
        <taxon>Fabales</taxon>
        <taxon>Fabaceae</taxon>
        <taxon>Cercidoideae</taxon>
        <taxon>Cercideae</taxon>
        <taxon>Bauhiniinae</taxon>
        <taxon>Bauhinia</taxon>
    </lineage>
</organism>
<comment type="caution">
    <text evidence="1">The sequence shown here is derived from an EMBL/GenBank/DDBJ whole genome shotgun (WGS) entry which is preliminary data.</text>
</comment>
<evidence type="ECO:0000313" key="1">
    <source>
        <dbReference type="EMBL" id="KAI4300679.1"/>
    </source>
</evidence>
<sequence>MLRPEHLMKRIKAYFSRIVLCQLLGMMLSSALVQVGCLSFGFPIFQPENVGELILSRNSQVFSDAIQVTPDLSLDMINVSGRAFYREQLKLWDSRRSVKASFNSSFVLNINPRTSPGGEGLAFILAGHTTLPDNSAGKWLGIVNQSSIGLSDVIAVEFDTRKSYPEDIDDNHVGVDVKSIYSIQQQPLGAHGVNLSGGTDITATVLFDAESGKLTVLVSTLLMLTVDLDLSKLLPEDVFVGFSASTGVYTQLNSIRSWNFSSWEVHIEEKDPNLIWLWILIPIIVLGGIAAVAAICYMKRKCRKEQGLDEDLQIELQIKSSSNAPHKFRLKELVSATENFNSSNKLGKGGFGTVYKGTLMNGKDIAVKRISKDSRHGIQDFLAEITTMGNLNHKNLVKLIGWCYEKAQLFLVYEFMPNRSLDKFIFSGNIPSSAQDLPLSWERRHSIICGVARALDYLHNGCDKRVLHRDIKPSNVLLDSEFNSRLGDFGLARTIQISDKTHHSTKGIAGTPGYMAPESFHTQRATVETDVYAFGVLMLEVVCGRKPGHQNGPNNNDNSIVEWVWELYSRESVTEAVDTRLKGDFDMDEAKCLLGLGLACCHPNPYERPSMRSVLQVLTGEAAPPFVPYEKPHFVWPVTQPALEQDLNYQTSISQCTTITELATGR</sequence>
<keyword evidence="2" id="KW-1185">Reference proteome</keyword>
<protein>
    <submittedName>
        <fullName evidence="1">Uncharacterized protein</fullName>
    </submittedName>
</protein>
<evidence type="ECO:0000313" key="2">
    <source>
        <dbReference type="Proteomes" id="UP000828941"/>
    </source>
</evidence>
<reference evidence="1 2" key="1">
    <citation type="journal article" date="2022" name="DNA Res.">
        <title>Chromosomal-level genome assembly of the orchid tree Bauhinia variegata (Leguminosae; Cercidoideae) supports the allotetraploid origin hypothesis of Bauhinia.</title>
        <authorList>
            <person name="Zhong Y."/>
            <person name="Chen Y."/>
            <person name="Zheng D."/>
            <person name="Pang J."/>
            <person name="Liu Y."/>
            <person name="Luo S."/>
            <person name="Meng S."/>
            <person name="Qian L."/>
            <person name="Wei D."/>
            <person name="Dai S."/>
            <person name="Zhou R."/>
        </authorList>
    </citation>
    <scope>NUCLEOTIDE SEQUENCE [LARGE SCALE GENOMIC DNA]</scope>
    <source>
        <strain evidence="1">BV-YZ2020</strain>
    </source>
</reference>
<proteinExistence type="predicted"/>
<accession>A0ACB9KTG8</accession>
<dbReference type="EMBL" id="CM039438">
    <property type="protein sequence ID" value="KAI4300679.1"/>
    <property type="molecule type" value="Genomic_DNA"/>
</dbReference>
<gene>
    <name evidence="1" type="ORF">L6164_034028</name>
</gene>